<dbReference type="SUPFAM" id="SSF48498">
    <property type="entry name" value="Tetracyclin repressor-like, C-terminal domain"/>
    <property type="match status" value="1"/>
</dbReference>
<dbReference type="AlphaFoldDB" id="A0A317EB68"/>
<keyword evidence="3" id="KW-1185">Reference proteome</keyword>
<name>A0A317EB68_9PROT</name>
<dbReference type="Gene3D" id="1.10.357.10">
    <property type="entry name" value="Tetracycline Repressor, domain 2"/>
    <property type="match status" value="1"/>
</dbReference>
<dbReference type="EMBL" id="QGLF01000002">
    <property type="protein sequence ID" value="PWR22445.1"/>
    <property type="molecule type" value="Genomic_DNA"/>
</dbReference>
<comment type="caution">
    <text evidence="2">The sequence shown here is derived from an EMBL/GenBank/DDBJ whole genome shotgun (WGS) entry which is preliminary data.</text>
</comment>
<dbReference type="InterPro" id="IPR036271">
    <property type="entry name" value="Tet_transcr_reg_TetR-rel_C_sf"/>
</dbReference>
<gene>
    <name evidence="2" type="ORF">DKG75_09820</name>
</gene>
<dbReference type="InterPro" id="IPR039536">
    <property type="entry name" value="TetR_C_Proteobacteria"/>
</dbReference>
<evidence type="ECO:0000313" key="2">
    <source>
        <dbReference type="EMBL" id="PWR22445.1"/>
    </source>
</evidence>
<dbReference type="Proteomes" id="UP000246077">
    <property type="component" value="Unassembled WGS sequence"/>
</dbReference>
<feature type="domain" description="Transcriptional regulator TetR C-terminal Proteobacteria type" evidence="1">
    <location>
        <begin position="25"/>
        <end position="134"/>
    </location>
</feature>
<evidence type="ECO:0000313" key="3">
    <source>
        <dbReference type="Proteomes" id="UP000246077"/>
    </source>
</evidence>
<accession>A0A317EB68</accession>
<reference evidence="3" key="1">
    <citation type="submission" date="2018-05" db="EMBL/GenBank/DDBJ databases">
        <title>Zavarzinia sp. HR-AS.</title>
        <authorList>
            <person name="Lee Y."/>
            <person name="Jeon C.O."/>
        </authorList>
    </citation>
    <scope>NUCLEOTIDE SEQUENCE [LARGE SCALE GENOMIC DNA]</scope>
    <source>
        <strain evidence="3">DSM 1231</strain>
    </source>
</reference>
<dbReference type="Pfam" id="PF14246">
    <property type="entry name" value="TetR_C_7"/>
    <property type="match status" value="1"/>
</dbReference>
<sequence>MDIVLPGFDAYVVERAEDLEPVMNRLLTHTAVYGLSDAGLAANRLAVTEMMRVPEMVAAYYREGHEKLIAAVGRWLGRQAAAGHLRLDRPERAAAMLLSMAYADLTREAMVTGEPPEPEKIAAWVAEAVAIFLRGAVPR</sequence>
<protein>
    <recommendedName>
        <fullName evidence="1">Transcriptional regulator TetR C-terminal Proteobacteria type domain-containing protein</fullName>
    </recommendedName>
</protein>
<organism evidence="2 3">
    <name type="scientific">Zavarzinia compransoris</name>
    <dbReference type="NCBI Taxonomy" id="1264899"/>
    <lineage>
        <taxon>Bacteria</taxon>
        <taxon>Pseudomonadati</taxon>
        <taxon>Pseudomonadota</taxon>
        <taxon>Alphaproteobacteria</taxon>
        <taxon>Rhodospirillales</taxon>
        <taxon>Zavarziniaceae</taxon>
        <taxon>Zavarzinia</taxon>
    </lineage>
</organism>
<evidence type="ECO:0000259" key="1">
    <source>
        <dbReference type="Pfam" id="PF14246"/>
    </source>
</evidence>
<proteinExistence type="predicted"/>